<reference evidence="1" key="1">
    <citation type="journal article" date="2022" name="Int. J. Mol. Sci.">
        <title>Draft Genome of Tanacetum Coccineum: Genomic Comparison of Closely Related Tanacetum-Family Plants.</title>
        <authorList>
            <person name="Yamashiro T."/>
            <person name="Shiraishi A."/>
            <person name="Nakayama K."/>
            <person name="Satake H."/>
        </authorList>
    </citation>
    <scope>NUCLEOTIDE SEQUENCE</scope>
</reference>
<evidence type="ECO:0008006" key="3">
    <source>
        <dbReference type="Google" id="ProtNLM"/>
    </source>
</evidence>
<proteinExistence type="predicted"/>
<accession>A0ABQ4XSX6</accession>
<sequence length="157" mass="18018">MMFVELLDIITSFAVFFWWKELSKESSSKILPCGDGSCWKTLKSVERASVFHQPDGVGSKRYHVVPYGELNGIPIALVARFRCVNQIQIQSLLINKQHLRLPEELNGVHDTFYVSNLKNCLADPTLQIPLDEIQVDSKLNFVEELVEILERERVQET</sequence>
<dbReference type="PANTHER" id="PTHR46148">
    <property type="entry name" value="CHROMO DOMAIN-CONTAINING PROTEIN"/>
    <property type="match status" value="1"/>
</dbReference>
<organism evidence="1 2">
    <name type="scientific">Tanacetum coccineum</name>
    <dbReference type="NCBI Taxonomy" id="301880"/>
    <lineage>
        <taxon>Eukaryota</taxon>
        <taxon>Viridiplantae</taxon>
        <taxon>Streptophyta</taxon>
        <taxon>Embryophyta</taxon>
        <taxon>Tracheophyta</taxon>
        <taxon>Spermatophyta</taxon>
        <taxon>Magnoliopsida</taxon>
        <taxon>eudicotyledons</taxon>
        <taxon>Gunneridae</taxon>
        <taxon>Pentapetalae</taxon>
        <taxon>asterids</taxon>
        <taxon>campanulids</taxon>
        <taxon>Asterales</taxon>
        <taxon>Asteraceae</taxon>
        <taxon>Asteroideae</taxon>
        <taxon>Anthemideae</taxon>
        <taxon>Anthemidinae</taxon>
        <taxon>Tanacetum</taxon>
    </lineage>
</organism>
<gene>
    <name evidence="1" type="ORF">Tco_0683038</name>
</gene>
<evidence type="ECO:0000313" key="2">
    <source>
        <dbReference type="Proteomes" id="UP001151760"/>
    </source>
</evidence>
<name>A0ABQ4XSX6_9ASTR</name>
<dbReference type="EMBL" id="BQNB010009793">
    <property type="protein sequence ID" value="GJS68473.1"/>
    <property type="molecule type" value="Genomic_DNA"/>
</dbReference>
<dbReference type="Proteomes" id="UP001151760">
    <property type="component" value="Unassembled WGS sequence"/>
</dbReference>
<evidence type="ECO:0000313" key="1">
    <source>
        <dbReference type="EMBL" id="GJS68473.1"/>
    </source>
</evidence>
<reference evidence="1" key="2">
    <citation type="submission" date="2022-01" db="EMBL/GenBank/DDBJ databases">
        <authorList>
            <person name="Yamashiro T."/>
            <person name="Shiraishi A."/>
            <person name="Satake H."/>
            <person name="Nakayama K."/>
        </authorList>
    </citation>
    <scope>NUCLEOTIDE SEQUENCE</scope>
</reference>
<keyword evidence="2" id="KW-1185">Reference proteome</keyword>
<comment type="caution">
    <text evidence="1">The sequence shown here is derived from an EMBL/GenBank/DDBJ whole genome shotgun (WGS) entry which is preliminary data.</text>
</comment>
<protein>
    <recommendedName>
        <fullName evidence="3">Reverse transcriptase domain-containing protein</fullName>
    </recommendedName>
</protein>
<dbReference type="PANTHER" id="PTHR46148:SF59">
    <property type="entry name" value="NUCLEOTIDYLTRANSFERASE, RIBONUCLEASE H"/>
    <property type="match status" value="1"/>
</dbReference>